<dbReference type="SUPFAM" id="SSF56645">
    <property type="entry name" value="Acyl-CoA dehydrogenase NM domain-like"/>
    <property type="match status" value="2"/>
</dbReference>
<accession>A0A2V0PKA0</accession>
<dbReference type="InterPro" id="IPR052547">
    <property type="entry name" value="Mito_Isobutyryl-CoADH"/>
</dbReference>
<dbReference type="InterPro" id="IPR036250">
    <property type="entry name" value="AcylCo_DH-like_C"/>
</dbReference>
<evidence type="ECO:0000256" key="1">
    <source>
        <dbReference type="ARBA" id="ARBA00001974"/>
    </source>
</evidence>
<dbReference type="PANTHER" id="PTHR43831:SF1">
    <property type="entry name" value="ISOBUTYRYL-COA DEHYDROGENASE, MITOCHONDRIAL"/>
    <property type="match status" value="1"/>
</dbReference>
<keyword evidence="5 7" id="KW-0560">Oxidoreductase</keyword>
<evidence type="ECO:0000256" key="8">
    <source>
        <dbReference type="SAM" id="MobiDB-lite"/>
    </source>
</evidence>
<dbReference type="GO" id="GO:0003995">
    <property type="term" value="F:acyl-CoA dehydrogenase activity"/>
    <property type="evidence" value="ECO:0007669"/>
    <property type="project" value="InterPro"/>
</dbReference>
<evidence type="ECO:0000259" key="11">
    <source>
        <dbReference type="Pfam" id="PF02771"/>
    </source>
</evidence>
<evidence type="ECO:0000256" key="5">
    <source>
        <dbReference type="ARBA" id="ARBA00023002"/>
    </source>
</evidence>
<proteinExistence type="inferred from homology"/>
<dbReference type="Gene3D" id="2.40.110.10">
    <property type="entry name" value="Butyryl-CoA Dehydrogenase, subunit A, domain 2"/>
    <property type="match status" value="2"/>
</dbReference>
<dbReference type="FunFam" id="1.20.140.10:FF:000001">
    <property type="entry name" value="Acyl-CoA dehydrogenase"/>
    <property type="match status" value="1"/>
</dbReference>
<dbReference type="InterPro" id="IPR006089">
    <property type="entry name" value="Acyl-CoA_DH_CS"/>
</dbReference>
<dbReference type="Proteomes" id="UP000247498">
    <property type="component" value="Unassembled WGS sequence"/>
</dbReference>
<sequence>MLDALRAGQSASRPAPPGPVSSAHSARRFASVSGWGASLHLTPEQRDFQALASDFARGRLEPHAAGWDARGEFPVAALREAAGLGFGGVYTPEDLGGSGLSRADGAVIFEALAYGDVPFAAYLTIHNMVSGIINRHGSEAVRSRYLPRLASMELLAAYCLTEPGSGSDAAAMRTVATPADGGWLISGSKAFISGGGVADVYVVMARTATGDAGGGGGGAGGGGIELGLGVPPPPPAAVSAAAAAGGGESAKAGGGGGGKGGGGGISAFIVEKGSPGLSFGPPERKMGWRMQPTCAVSFDRVFVPSGQLLGRQGEGFKIAMAALDGGRVNIAACSVGGAARALDAAAAYAGERSQFGQAVASFQASQFKLADMATRLAASRLLVASAARALDAAAPEATTAAAMAKRFATDECFAVALDAQQLLGGYGYLCDFPLERIVRDLRVHSILEGTNEVMRLVISRQLQRAAAS</sequence>
<dbReference type="InterPro" id="IPR013786">
    <property type="entry name" value="AcylCoA_DH/ox_N"/>
</dbReference>
<keyword evidence="3 7" id="KW-0285">Flavoprotein</keyword>
<feature type="region of interest" description="Disordered" evidence="8">
    <location>
        <begin position="1"/>
        <end position="23"/>
    </location>
</feature>
<dbReference type="Gene3D" id="1.20.140.10">
    <property type="entry name" value="Butyryl-CoA Dehydrogenase, subunit A, domain 3"/>
    <property type="match status" value="1"/>
</dbReference>
<gene>
    <name evidence="12" type="ORF">Rsub_12662</name>
</gene>
<dbReference type="InterPro" id="IPR046373">
    <property type="entry name" value="Acyl-CoA_Oxase/DH_mid-dom_sf"/>
</dbReference>
<evidence type="ECO:0000259" key="10">
    <source>
        <dbReference type="Pfam" id="PF02770"/>
    </source>
</evidence>
<comment type="catalytic activity">
    <reaction evidence="6">
        <text>(2S)-2-methylbutanoyl-CoA + oxidized [electron-transfer flavoprotein] + H(+) = (2E)-2-methylbut-2-enoyl-CoA + reduced [electron-transfer flavoprotein]</text>
        <dbReference type="Rhea" id="RHEA:48256"/>
        <dbReference type="Rhea" id="RHEA-COMP:10685"/>
        <dbReference type="Rhea" id="RHEA-COMP:10686"/>
        <dbReference type="ChEBI" id="CHEBI:15378"/>
        <dbReference type="ChEBI" id="CHEBI:57337"/>
        <dbReference type="ChEBI" id="CHEBI:57692"/>
        <dbReference type="ChEBI" id="CHEBI:58307"/>
        <dbReference type="ChEBI" id="CHEBI:88166"/>
    </reaction>
    <physiologicalReaction direction="left-to-right" evidence="6">
        <dbReference type="Rhea" id="RHEA:48257"/>
    </physiologicalReaction>
</comment>
<dbReference type="PANTHER" id="PTHR43831">
    <property type="entry name" value="ISOBUTYRYL-COA DEHYDROGENASE"/>
    <property type="match status" value="1"/>
</dbReference>
<comment type="caution">
    <text evidence="12">The sequence shown here is derived from an EMBL/GenBank/DDBJ whole genome shotgun (WGS) entry which is preliminary data.</text>
</comment>
<dbReference type="InterPro" id="IPR006091">
    <property type="entry name" value="Acyl-CoA_Oxase/DH_mid-dom"/>
</dbReference>
<evidence type="ECO:0000259" key="9">
    <source>
        <dbReference type="Pfam" id="PF00441"/>
    </source>
</evidence>
<protein>
    <recommendedName>
        <fullName evidence="14">Acyl-CoA dehydrogenase</fullName>
    </recommendedName>
</protein>
<evidence type="ECO:0000256" key="6">
    <source>
        <dbReference type="ARBA" id="ARBA00049552"/>
    </source>
</evidence>
<comment type="cofactor">
    <cofactor evidence="1 7">
        <name>FAD</name>
        <dbReference type="ChEBI" id="CHEBI:57692"/>
    </cofactor>
</comment>
<dbReference type="InterPro" id="IPR037069">
    <property type="entry name" value="AcylCoA_DH/ox_N_sf"/>
</dbReference>
<keyword evidence="4 7" id="KW-0274">FAD</keyword>
<evidence type="ECO:0008006" key="14">
    <source>
        <dbReference type="Google" id="ProtNLM"/>
    </source>
</evidence>
<feature type="domain" description="Acyl-CoA dehydrogenase/oxidase C-terminal" evidence="9">
    <location>
        <begin position="313"/>
        <end position="462"/>
    </location>
</feature>
<dbReference type="GO" id="GO:0050660">
    <property type="term" value="F:flavin adenine dinucleotide binding"/>
    <property type="evidence" value="ECO:0007669"/>
    <property type="project" value="InterPro"/>
</dbReference>
<dbReference type="Pfam" id="PF02771">
    <property type="entry name" value="Acyl-CoA_dh_N"/>
    <property type="match status" value="1"/>
</dbReference>
<evidence type="ECO:0000313" key="12">
    <source>
        <dbReference type="EMBL" id="GBF99969.1"/>
    </source>
</evidence>
<organism evidence="12 13">
    <name type="scientific">Raphidocelis subcapitata</name>
    <dbReference type="NCBI Taxonomy" id="307507"/>
    <lineage>
        <taxon>Eukaryota</taxon>
        <taxon>Viridiplantae</taxon>
        <taxon>Chlorophyta</taxon>
        <taxon>core chlorophytes</taxon>
        <taxon>Chlorophyceae</taxon>
        <taxon>CS clade</taxon>
        <taxon>Sphaeropleales</taxon>
        <taxon>Selenastraceae</taxon>
        <taxon>Raphidocelis</taxon>
    </lineage>
</organism>
<feature type="domain" description="Acyl-CoA oxidase/dehydrogenase middle" evidence="10">
    <location>
        <begin position="157"/>
        <end position="211"/>
    </location>
</feature>
<evidence type="ECO:0000256" key="7">
    <source>
        <dbReference type="RuleBase" id="RU362125"/>
    </source>
</evidence>
<dbReference type="STRING" id="307507.A0A2V0PKA0"/>
<dbReference type="Pfam" id="PF00441">
    <property type="entry name" value="Acyl-CoA_dh_1"/>
    <property type="match status" value="1"/>
</dbReference>
<dbReference type="InterPro" id="IPR009075">
    <property type="entry name" value="AcylCo_DH/oxidase_C"/>
</dbReference>
<dbReference type="Pfam" id="PF02770">
    <property type="entry name" value="Acyl-CoA_dh_M"/>
    <property type="match status" value="1"/>
</dbReference>
<dbReference type="Gene3D" id="1.10.540.10">
    <property type="entry name" value="Acyl-CoA dehydrogenase/oxidase, N-terminal domain"/>
    <property type="match status" value="1"/>
</dbReference>
<dbReference type="InParanoid" id="A0A2V0PKA0"/>
<dbReference type="EMBL" id="BDRX01000183">
    <property type="protein sequence ID" value="GBF99969.1"/>
    <property type="molecule type" value="Genomic_DNA"/>
</dbReference>
<dbReference type="PROSITE" id="PS00072">
    <property type="entry name" value="ACYL_COA_DH_1"/>
    <property type="match status" value="1"/>
</dbReference>
<name>A0A2V0PKA0_9CHLO</name>
<dbReference type="OrthoDB" id="1663335at2759"/>
<evidence type="ECO:0000256" key="3">
    <source>
        <dbReference type="ARBA" id="ARBA00022630"/>
    </source>
</evidence>
<dbReference type="SUPFAM" id="SSF47203">
    <property type="entry name" value="Acyl-CoA dehydrogenase C-terminal domain-like"/>
    <property type="match status" value="1"/>
</dbReference>
<dbReference type="InterPro" id="IPR009100">
    <property type="entry name" value="AcylCoA_DH/oxidase_NM_dom_sf"/>
</dbReference>
<comment type="similarity">
    <text evidence="2 7">Belongs to the acyl-CoA dehydrogenase family.</text>
</comment>
<feature type="domain" description="Acyl-CoA dehydrogenase/oxidase N-terminal" evidence="11">
    <location>
        <begin position="42"/>
        <end position="153"/>
    </location>
</feature>
<evidence type="ECO:0000313" key="13">
    <source>
        <dbReference type="Proteomes" id="UP000247498"/>
    </source>
</evidence>
<dbReference type="AlphaFoldDB" id="A0A2V0PKA0"/>
<dbReference type="PROSITE" id="PS00073">
    <property type="entry name" value="ACYL_COA_DH_2"/>
    <property type="match status" value="1"/>
</dbReference>
<keyword evidence="13" id="KW-1185">Reference proteome</keyword>
<evidence type="ECO:0000256" key="4">
    <source>
        <dbReference type="ARBA" id="ARBA00022827"/>
    </source>
</evidence>
<reference evidence="12 13" key="1">
    <citation type="journal article" date="2018" name="Sci. Rep.">
        <title>Raphidocelis subcapitata (=Pseudokirchneriella subcapitata) provides an insight into genome evolution and environmental adaptations in the Sphaeropleales.</title>
        <authorList>
            <person name="Suzuki S."/>
            <person name="Yamaguchi H."/>
            <person name="Nakajima N."/>
            <person name="Kawachi M."/>
        </authorList>
    </citation>
    <scope>NUCLEOTIDE SEQUENCE [LARGE SCALE GENOMIC DNA]</scope>
    <source>
        <strain evidence="12 13">NIES-35</strain>
    </source>
</reference>
<evidence type="ECO:0000256" key="2">
    <source>
        <dbReference type="ARBA" id="ARBA00009347"/>
    </source>
</evidence>